<accession>A0A8J7M3R1</accession>
<dbReference type="PRINTS" id="PR00039">
    <property type="entry name" value="HTHLYSR"/>
</dbReference>
<dbReference type="InterPro" id="IPR000847">
    <property type="entry name" value="LysR_HTH_N"/>
</dbReference>
<comment type="similarity">
    <text evidence="1">Belongs to the LysR transcriptional regulatory family.</text>
</comment>
<keyword evidence="2" id="KW-0805">Transcription regulation</keyword>
<dbReference type="Gene3D" id="3.40.190.10">
    <property type="entry name" value="Periplasmic binding protein-like II"/>
    <property type="match status" value="2"/>
</dbReference>
<evidence type="ECO:0000256" key="4">
    <source>
        <dbReference type="ARBA" id="ARBA00023163"/>
    </source>
</evidence>
<evidence type="ECO:0000313" key="6">
    <source>
        <dbReference type="EMBL" id="MBK0397604.1"/>
    </source>
</evidence>
<dbReference type="Pfam" id="PF03466">
    <property type="entry name" value="LysR_substrate"/>
    <property type="match status" value="1"/>
</dbReference>
<keyword evidence="4" id="KW-0804">Transcription</keyword>
<dbReference type="SUPFAM" id="SSF46785">
    <property type="entry name" value="Winged helix' DNA-binding domain"/>
    <property type="match status" value="1"/>
</dbReference>
<gene>
    <name evidence="6" type="ORF">H0I76_00240</name>
</gene>
<dbReference type="InterPro" id="IPR036388">
    <property type="entry name" value="WH-like_DNA-bd_sf"/>
</dbReference>
<keyword evidence="7" id="KW-1185">Reference proteome</keyword>
<dbReference type="FunFam" id="1.10.10.10:FF:000001">
    <property type="entry name" value="LysR family transcriptional regulator"/>
    <property type="match status" value="1"/>
</dbReference>
<dbReference type="RefSeq" id="WP_200605545.1">
    <property type="nucleotide sequence ID" value="NZ_JAEHHL010000001.1"/>
</dbReference>
<evidence type="ECO:0000256" key="2">
    <source>
        <dbReference type="ARBA" id="ARBA00023015"/>
    </source>
</evidence>
<comment type="caution">
    <text evidence="6">The sequence shown here is derived from an EMBL/GenBank/DDBJ whole genome shotgun (WGS) entry which is preliminary data.</text>
</comment>
<proteinExistence type="inferred from homology"/>
<dbReference type="Pfam" id="PF00126">
    <property type="entry name" value="HTH_1"/>
    <property type="match status" value="1"/>
</dbReference>
<evidence type="ECO:0000256" key="1">
    <source>
        <dbReference type="ARBA" id="ARBA00009437"/>
    </source>
</evidence>
<dbReference type="GO" id="GO:0003677">
    <property type="term" value="F:DNA binding"/>
    <property type="evidence" value="ECO:0007669"/>
    <property type="project" value="UniProtKB-KW"/>
</dbReference>
<dbReference type="PROSITE" id="PS50931">
    <property type="entry name" value="HTH_LYSR"/>
    <property type="match status" value="1"/>
</dbReference>
<dbReference type="EMBL" id="JAEHHL010000001">
    <property type="protein sequence ID" value="MBK0397604.1"/>
    <property type="molecule type" value="Genomic_DNA"/>
</dbReference>
<dbReference type="CDD" id="cd08432">
    <property type="entry name" value="PBP2_GcdR_TrpI_HvrB_AmpR_like"/>
    <property type="match status" value="1"/>
</dbReference>
<dbReference type="Proteomes" id="UP000655420">
    <property type="component" value="Unassembled WGS sequence"/>
</dbReference>
<protein>
    <submittedName>
        <fullName evidence="6">LysR family transcriptional regulator</fullName>
    </submittedName>
</protein>
<dbReference type="InterPro" id="IPR036390">
    <property type="entry name" value="WH_DNA-bd_sf"/>
</dbReference>
<reference evidence="6" key="1">
    <citation type="submission" date="2020-12" db="EMBL/GenBank/DDBJ databases">
        <title>Bacterial taxonomy.</title>
        <authorList>
            <person name="Pan X."/>
        </authorList>
    </citation>
    <scope>NUCLEOTIDE SEQUENCE</scope>
    <source>
        <strain evidence="6">M0105</strain>
    </source>
</reference>
<dbReference type="Gene3D" id="1.10.10.10">
    <property type="entry name" value="Winged helix-like DNA-binding domain superfamily/Winged helix DNA-binding domain"/>
    <property type="match status" value="1"/>
</dbReference>
<evidence type="ECO:0000256" key="3">
    <source>
        <dbReference type="ARBA" id="ARBA00023125"/>
    </source>
</evidence>
<name>A0A8J7M3R1_9RHOB</name>
<dbReference type="PANTHER" id="PTHR30537">
    <property type="entry name" value="HTH-TYPE TRANSCRIPTIONAL REGULATOR"/>
    <property type="match status" value="1"/>
</dbReference>
<evidence type="ECO:0000259" key="5">
    <source>
        <dbReference type="PROSITE" id="PS50931"/>
    </source>
</evidence>
<dbReference type="AlphaFoldDB" id="A0A8J7M3R1"/>
<feature type="domain" description="HTH lysR-type" evidence="5">
    <location>
        <begin position="14"/>
        <end position="66"/>
    </location>
</feature>
<evidence type="ECO:0000313" key="7">
    <source>
        <dbReference type="Proteomes" id="UP000655420"/>
    </source>
</evidence>
<keyword evidence="3" id="KW-0238">DNA-binding</keyword>
<organism evidence="6 7">
    <name type="scientific">Thermohalobaculum xanthum</name>
    <dbReference type="NCBI Taxonomy" id="2753746"/>
    <lineage>
        <taxon>Bacteria</taxon>
        <taxon>Pseudomonadati</taxon>
        <taxon>Pseudomonadota</taxon>
        <taxon>Alphaproteobacteria</taxon>
        <taxon>Rhodobacterales</taxon>
        <taxon>Paracoccaceae</taxon>
        <taxon>Thermohalobaculum</taxon>
    </lineage>
</organism>
<dbReference type="GO" id="GO:0003700">
    <property type="term" value="F:DNA-binding transcription factor activity"/>
    <property type="evidence" value="ECO:0007669"/>
    <property type="project" value="InterPro"/>
</dbReference>
<dbReference type="PANTHER" id="PTHR30537:SF5">
    <property type="entry name" value="HTH-TYPE TRANSCRIPTIONAL ACTIVATOR TTDR-RELATED"/>
    <property type="match status" value="1"/>
</dbReference>
<sequence>MQPLRQILPVARPLVVFEAAARHLSFTRAAAELGMTQAAVSLAVRALEEHHGVPLFTRRHRAVALTEAGRRLHADVALGLGHIRKGIAELAALGTDRHVTLSASTAFASFWMLPRLPRFREAMPGVDLRIQTSDRDLDILAERLPLALRGGQPGDWPGCESALLAEEEIVAIAAPAYLDAHGTPPSDAEIARHRLIHLEEPFRPCPDWDDWFRGIGVAPPSRSSGLLINDYVLVVQAVLAGQGIALGWRHLVEPMLRAGLLVCVSRHSLATGAGFHVVWPARSEADSTALRVRDWMLGAGLP</sequence>
<dbReference type="InterPro" id="IPR058163">
    <property type="entry name" value="LysR-type_TF_proteobact-type"/>
</dbReference>
<dbReference type="SUPFAM" id="SSF53850">
    <property type="entry name" value="Periplasmic binding protein-like II"/>
    <property type="match status" value="1"/>
</dbReference>
<dbReference type="InterPro" id="IPR005119">
    <property type="entry name" value="LysR_subst-bd"/>
</dbReference>